<gene>
    <name evidence="2" type="ORF">IEO21_05953</name>
</gene>
<evidence type="ECO:0000256" key="1">
    <source>
        <dbReference type="SAM" id="MobiDB-lite"/>
    </source>
</evidence>
<name>A0A8H7P199_9APHY</name>
<feature type="region of interest" description="Disordered" evidence="1">
    <location>
        <begin position="1"/>
        <end position="39"/>
    </location>
</feature>
<comment type="caution">
    <text evidence="2">The sequence shown here is derived from an EMBL/GenBank/DDBJ whole genome shotgun (WGS) entry which is preliminary data.</text>
</comment>
<proteinExistence type="predicted"/>
<sequence>MDPECPRQARPAKRDQDPTPSAAGAPIPSFSSGSGSGSSARPLCLVGVIFSGRQREKIVEADPVQTPTAIAARSRKSPPTRSVGQPRARERAIVWVHHRDGNEYRAGCGQDAQAVPRPQDAMLVWTRRFDDNMAATVVVSLVGRDRRSAHFCRAASAPSHGFKRRTNAPNDFIQRGRLSSARLILAQRTSSRLAAKLTKLARCAHYDVARLWPTMQCMRMPMATFVNCVPCPTVDRAPRAEGQMITLVPVAGPAHVNLLREGSTNSMRADAGHADGNMLERRGL</sequence>
<feature type="compositionally biased region" description="Basic and acidic residues" evidence="1">
    <location>
        <begin position="270"/>
        <end position="284"/>
    </location>
</feature>
<dbReference type="EMBL" id="JADOXO010000120">
    <property type="protein sequence ID" value="KAF9812853.1"/>
    <property type="molecule type" value="Genomic_DNA"/>
</dbReference>
<accession>A0A8H7P199</accession>
<organism evidence="2 3">
    <name type="scientific">Rhodonia placenta</name>
    <dbReference type="NCBI Taxonomy" id="104341"/>
    <lineage>
        <taxon>Eukaryota</taxon>
        <taxon>Fungi</taxon>
        <taxon>Dikarya</taxon>
        <taxon>Basidiomycota</taxon>
        <taxon>Agaricomycotina</taxon>
        <taxon>Agaricomycetes</taxon>
        <taxon>Polyporales</taxon>
        <taxon>Adustoporiaceae</taxon>
        <taxon>Rhodonia</taxon>
    </lineage>
</organism>
<evidence type="ECO:0000313" key="2">
    <source>
        <dbReference type="EMBL" id="KAF9812853.1"/>
    </source>
</evidence>
<evidence type="ECO:0000313" key="3">
    <source>
        <dbReference type="Proteomes" id="UP000639403"/>
    </source>
</evidence>
<feature type="region of interest" description="Disordered" evidence="1">
    <location>
        <begin position="264"/>
        <end position="284"/>
    </location>
</feature>
<feature type="compositionally biased region" description="Basic and acidic residues" evidence="1">
    <location>
        <begin position="1"/>
        <end position="17"/>
    </location>
</feature>
<dbReference type="AlphaFoldDB" id="A0A8H7P199"/>
<feature type="region of interest" description="Disordered" evidence="1">
    <location>
        <begin position="61"/>
        <end position="87"/>
    </location>
</feature>
<reference evidence="2" key="2">
    <citation type="journal article" name="Front. Microbiol.">
        <title>Degradative Capacity of Two Strains of Rhodonia placenta: From Phenotype to Genotype.</title>
        <authorList>
            <person name="Kolle M."/>
            <person name="Horta M.A.C."/>
            <person name="Nowrousian M."/>
            <person name="Ohm R.A."/>
            <person name="Benz J.P."/>
            <person name="Pilgard A."/>
        </authorList>
    </citation>
    <scope>NUCLEOTIDE SEQUENCE</scope>
    <source>
        <strain evidence="2">FPRL280</strain>
    </source>
</reference>
<feature type="compositionally biased region" description="Low complexity" evidence="1">
    <location>
        <begin position="20"/>
        <end position="39"/>
    </location>
</feature>
<dbReference type="Proteomes" id="UP000639403">
    <property type="component" value="Unassembled WGS sequence"/>
</dbReference>
<reference evidence="2" key="1">
    <citation type="submission" date="2020-11" db="EMBL/GenBank/DDBJ databases">
        <authorList>
            <person name="Koelle M."/>
            <person name="Horta M.A.C."/>
            <person name="Nowrousian M."/>
            <person name="Ohm R.A."/>
            <person name="Benz P."/>
            <person name="Pilgard A."/>
        </authorList>
    </citation>
    <scope>NUCLEOTIDE SEQUENCE</scope>
    <source>
        <strain evidence="2">FPRL280</strain>
    </source>
</reference>
<protein>
    <submittedName>
        <fullName evidence="2">Uncharacterized protein</fullName>
    </submittedName>
</protein>